<name>A0A9Q0MLM0_9DIPT</name>
<dbReference type="InterPro" id="IPR021861">
    <property type="entry name" value="THO_THOC1"/>
</dbReference>
<evidence type="ECO:0000259" key="1">
    <source>
        <dbReference type="PROSITE" id="PS50017"/>
    </source>
</evidence>
<sequence>MSSLYLRAQQEFTDSLKKCVNKKDIEYLKPSYALYDTNGFDAKSTLDQTFREFLFKSVFETKDCIGYVQLSVEAVRNDLVTPALPITILGDIFDAVTLDESEKLFCYVEDNVDVWKEPLFFTACKNHLLRMCNDLLRRLSRSQNTVFCGRILLFLAKFFPFSERSGLNVVSEFNLENLTEYASDAIDIDDSLVDSENVHVKIDYNLYCKFWALQDFFRNPNQCYNTVQWKTFALHATSVLSAFNSFKLEEPRDTTSKTNTGNSNDQNDDVEMEEEIRTQHFFSKFLTNSKLLALQLSDSNFRRSVLVQCLILFQYLRSTVKFKAETYSLTTSQSDFIKETEVQIYKLLEETPPCGKKFAKTVKHMLQREEMWNNWKNDGCKEFKRPEVSSDESVKPPAKKFKRNLGDAVADACKQNKFYMGNTELTRLWNLCPDNLQACRGSDRNFLPSIEQYLENPKDKTDATFEWRALRLLARQSPHFFTMIQTPNKVSDYLESVRKKINESRTKIKNELVEAKPEVEIEEVQIQNSNEDGLSRWQEDSEMMKPHELDDKNTHKTAIATPEQLKELSVIIGETWQKLANKLGYTPDLCKFFADSNSNVSEQCRTMLDHWFNDDDDASLDNLSYILEGLDMIAAADAIKRFLEPADKMEDISE</sequence>
<dbReference type="Pfam" id="PF00531">
    <property type="entry name" value="Death"/>
    <property type="match status" value="1"/>
</dbReference>
<reference evidence="2" key="1">
    <citation type="submission" date="2022-07" db="EMBL/GenBank/DDBJ databases">
        <authorList>
            <person name="Trinca V."/>
            <person name="Uliana J.V.C."/>
            <person name="Torres T.T."/>
            <person name="Ward R.J."/>
            <person name="Monesi N."/>
        </authorList>
    </citation>
    <scope>NUCLEOTIDE SEQUENCE</scope>
    <source>
        <strain evidence="2">HSMRA1968</strain>
        <tissue evidence="2">Whole embryos</tissue>
    </source>
</reference>
<proteinExistence type="predicted"/>
<keyword evidence="3" id="KW-1185">Reference proteome</keyword>
<dbReference type="PANTHER" id="PTHR13265">
    <property type="entry name" value="THO COMPLEX SUBUNIT 1"/>
    <property type="match status" value="1"/>
</dbReference>
<dbReference type="OrthoDB" id="10257415at2759"/>
<dbReference type="GO" id="GO:0006406">
    <property type="term" value="P:mRNA export from nucleus"/>
    <property type="evidence" value="ECO:0007669"/>
    <property type="project" value="TreeGrafter"/>
</dbReference>
<dbReference type="GO" id="GO:0007165">
    <property type="term" value="P:signal transduction"/>
    <property type="evidence" value="ECO:0007669"/>
    <property type="project" value="InterPro"/>
</dbReference>
<protein>
    <submittedName>
        <fullName evidence="2">THO complex subunit 1</fullName>
    </submittedName>
</protein>
<dbReference type="EMBL" id="WJQU01001930">
    <property type="protein sequence ID" value="KAJ6633529.1"/>
    <property type="molecule type" value="Genomic_DNA"/>
</dbReference>
<organism evidence="2 3">
    <name type="scientific">Pseudolycoriella hygida</name>
    <dbReference type="NCBI Taxonomy" id="35572"/>
    <lineage>
        <taxon>Eukaryota</taxon>
        <taxon>Metazoa</taxon>
        <taxon>Ecdysozoa</taxon>
        <taxon>Arthropoda</taxon>
        <taxon>Hexapoda</taxon>
        <taxon>Insecta</taxon>
        <taxon>Pterygota</taxon>
        <taxon>Neoptera</taxon>
        <taxon>Endopterygota</taxon>
        <taxon>Diptera</taxon>
        <taxon>Nematocera</taxon>
        <taxon>Sciaroidea</taxon>
        <taxon>Sciaridae</taxon>
        <taxon>Pseudolycoriella</taxon>
    </lineage>
</organism>
<dbReference type="SMART" id="SM00005">
    <property type="entry name" value="DEATH"/>
    <property type="match status" value="1"/>
</dbReference>
<feature type="domain" description="Death" evidence="1">
    <location>
        <begin position="572"/>
        <end position="643"/>
    </location>
</feature>
<dbReference type="GO" id="GO:0000445">
    <property type="term" value="C:THO complex part of transcription export complex"/>
    <property type="evidence" value="ECO:0007669"/>
    <property type="project" value="TreeGrafter"/>
</dbReference>
<dbReference type="Pfam" id="PF11957">
    <property type="entry name" value="efThoc1"/>
    <property type="match status" value="1"/>
</dbReference>
<dbReference type="InterPro" id="IPR000488">
    <property type="entry name" value="Death_dom"/>
</dbReference>
<comment type="caution">
    <text evidence="2">The sequence shown here is derived from an EMBL/GenBank/DDBJ whole genome shotgun (WGS) entry which is preliminary data.</text>
</comment>
<dbReference type="Proteomes" id="UP001151699">
    <property type="component" value="Unassembled WGS sequence"/>
</dbReference>
<accession>A0A9Q0MLM0</accession>
<gene>
    <name evidence="2" type="primary">THOC1</name>
    <name evidence="2" type="ORF">Bhyg_15975</name>
</gene>
<dbReference type="PANTHER" id="PTHR13265:SF0">
    <property type="entry name" value="HPR1"/>
    <property type="match status" value="1"/>
</dbReference>
<dbReference type="AlphaFoldDB" id="A0A9Q0MLM0"/>
<dbReference type="Gene3D" id="1.10.533.10">
    <property type="entry name" value="Death Domain, Fas"/>
    <property type="match status" value="1"/>
</dbReference>
<dbReference type="CDD" id="cd01670">
    <property type="entry name" value="Death"/>
    <property type="match status" value="1"/>
</dbReference>
<dbReference type="SUPFAM" id="SSF47986">
    <property type="entry name" value="DEATH domain"/>
    <property type="match status" value="1"/>
</dbReference>
<evidence type="ECO:0000313" key="2">
    <source>
        <dbReference type="EMBL" id="KAJ6633529.1"/>
    </source>
</evidence>
<dbReference type="InterPro" id="IPR011029">
    <property type="entry name" value="DEATH-like_dom_sf"/>
</dbReference>
<dbReference type="PROSITE" id="PS50017">
    <property type="entry name" value="DEATH_DOMAIN"/>
    <property type="match status" value="1"/>
</dbReference>
<evidence type="ECO:0000313" key="3">
    <source>
        <dbReference type="Proteomes" id="UP001151699"/>
    </source>
</evidence>